<dbReference type="Proteomes" id="UP000789920">
    <property type="component" value="Unassembled WGS sequence"/>
</dbReference>
<comment type="caution">
    <text evidence="1">The sequence shown here is derived from an EMBL/GenBank/DDBJ whole genome shotgun (WGS) entry which is preliminary data.</text>
</comment>
<accession>A0ACA9SFA5</accession>
<dbReference type="EMBL" id="CAJVQC010117001">
    <property type="protein sequence ID" value="CAG8837231.1"/>
    <property type="molecule type" value="Genomic_DNA"/>
</dbReference>
<keyword evidence="2" id="KW-1185">Reference proteome</keyword>
<sequence length="54" mass="6284">TQVRAGLPPGSTNAKFRLRRFSLSMGDYFATMYPDCEIYRHFSSNPDQNYIHII</sequence>
<gene>
    <name evidence="1" type="ORF">RPERSI_LOCUS30224</name>
</gene>
<feature type="non-terminal residue" evidence="1">
    <location>
        <position position="54"/>
    </location>
</feature>
<feature type="non-terminal residue" evidence="1">
    <location>
        <position position="1"/>
    </location>
</feature>
<evidence type="ECO:0000313" key="2">
    <source>
        <dbReference type="Proteomes" id="UP000789920"/>
    </source>
</evidence>
<protein>
    <submittedName>
        <fullName evidence="1">13130_t:CDS:1</fullName>
    </submittedName>
</protein>
<proteinExistence type="predicted"/>
<reference evidence="1" key="1">
    <citation type="submission" date="2021-06" db="EMBL/GenBank/DDBJ databases">
        <authorList>
            <person name="Kallberg Y."/>
            <person name="Tangrot J."/>
            <person name="Rosling A."/>
        </authorList>
    </citation>
    <scope>NUCLEOTIDE SEQUENCE</scope>
    <source>
        <strain evidence="1">MA461A</strain>
    </source>
</reference>
<evidence type="ECO:0000313" key="1">
    <source>
        <dbReference type="EMBL" id="CAG8837231.1"/>
    </source>
</evidence>
<organism evidence="1 2">
    <name type="scientific">Racocetra persica</name>
    <dbReference type="NCBI Taxonomy" id="160502"/>
    <lineage>
        <taxon>Eukaryota</taxon>
        <taxon>Fungi</taxon>
        <taxon>Fungi incertae sedis</taxon>
        <taxon>Mucoromycota</taxon>
        <taxon>Glomeromycotina</taxon>
        <taxon>Glomeromycetes</taxon>
        <taxon>Diversisporales</taxon>
        <taxon>Gigasporaceae</taxon>
        <taxon>Racocetra</taxon>
    </lineage>
</organism>
<name>A0ACA9SFA5_9GLOM</name>